<gene>
    <name evidence="1" type="ORF">BGE01nite_31420</name>
</gene>
<evidence type="ECO:0008006" key="3">
    <source>
        <dbReference type="Google" id="ProtNLM"/>
    </source>
</evidence>
<dbReference type="GO" id="GO:0008194">
    <property type="term" value="F:UDP-glycosyltransferase activity"/>
    <property type="evidence" value="ECO:0007669"/>
    <property type="project" value="InterPro"/>
</dbReference>
<reference evidence="1 2" key="1">
    <citation type="submission" date="2019-07" db="EMBL/GenBank/DDBJ databases">
        <title>Whole genome shotgun sequence of Brevifollis gellanilyticus NBRC 108608.</title>
        <authorList>
            <person name="Hosoyama A."/>
            <person name="Uohara A."/>
            <person name="Ohji S."/>
            <person name="Ichikawa N."/>
        </authorList>
    </citation>
    <scope>NUCLEOTIDE SEQUENCE [LARGE SCALE GENOMIC DNA]</scope>
    <source>
        <strain evidence="1 2">NBRC 108608</strain>
    </source>
</reference>
<protein>
    <recommendedName>
        <fullName evidence="3">Glycosyl transferase</fullName>
    </recommendedName>
</protein>
<dbReference type="InterPro" id="IPR002213">
    <property type="entry name" value="UDP_glucos_trans"/>
</dbReference>
<dbReference type="RefSeq" id="WP_146851414.1">
    <property type="nucleotide sequence ID" value="NZ_BKAG01000022.1"/>
</dbReference>
<dbReference type="PANTHER" id="PTHR48050:SF13">
    <property type="entry name" value="STEROL 3-BETA-GLUCOSYLTRANSFERASE UGT80A2"/>
    <property type="match status" value="1"/>
</dbReference>
<dbReference type="SUPFAM" id="SSF53756">
    <property type="entry name" value="UDP-Glycosyltransferase/glycogen phosphorylase"/>
    <property type="match status" value="1"/>
</dbReference>
<dbReference type="GO" id="GO:0017000">
    <property type="term" value="P:antibiotic biosynthetic process"/>
    <property type="evidence" value="ECO:0007669"/>
    <property type="project" value="UniProtKB-ARBA"/>
</dbReference>
<dbReference type="EMBL" id="BKAG01000022">
    <property type="protein sequence ID" value="GEP43851.1"/>
    <property type="molecule type" value="Genomic_DNA"/>
</dbReference>
<dbReference type="AlphaFoldDB" id="A0A512MBY4"/>
<proteinExistence type="predicted"/>
<dbReference type="CDD" id="cd03784">
    <property type="entry name" value="GT1_Gtf-like"/>
    <property type="match status" value="1"/>
</dbReference>
<keyword evidence="2" id="KW-1185">Reference proteome</keyword>
<dbReference type="OrthoDB" id="9805366at2"/>
<dbReference type="Proteomes" id="UP000321577">
    <property type="component" value="Unassembled WGS sequence"/>
</dbReference>
<name>A0A512MBY4_9BACT</name>
<sequence length="391" mass="43073">MKRILFFTIPEKGHINPMIGPAVWLQKLGHEVRFHAPHDISSQLHAAGLQPLDANVLAAPPPEANRGAFFAEKVRDSVWLRQWIHRLLIEEAPAQIEGYADAIARFQPHLIVTDPMIYPAAIAAHEARVPWVALSNSLNPVLDDSVTSDLLDTVASLSADREALFTAHGMKLRFSGCDMISPHLTIAFATREFIGRDVPGVQMVGPSLPPAARGDEVPLDESLLSTTRKKVFMSFGSQIYHQPELFRKVIRVTEPMGVQLILSVNALLGTPELGELPPHVLALPYVPQLRLLPHMDAFITHGGANSVMEALHFGVPMLISPVCNDQFHQAHFLERTRAGQVLDLSTAAEEDITIRISRLLFNPHLKERVKALQASYAVDGARRAAELIAAL</sequence>
<dbReference type="InterPro" id="IPR050426">
    <property type="entry name" value="Glycosyltransferase_28"/>
</dbReference>
<comment type="caution">
    <text evidence="1">The sequence shown here is derived from an EMBL/GenBank/DDBJ whole genome shotgun (WGS) entry which is preliminary data.</text>
</comment>
<dbReference type="PANTHER" id="PTHR48050">
    <property type="entry name" value="STEROL 3-BETA-GLUCOSYLTRANSFERASE"/>
    <property type="match status" value="1"/>
</dbReference>
<dbReference type="Gene3D" id="3.40.50.2000">
    <property type="entry name" value="Glycogen Phosphorylase B"/>
    <property type="match status" value="2"/>
</dbReference>
<evidence type="ECO:0000313" key="1">
    <source>
        <dbReference type="EMBL" id="GEP43851.1"/>
    </source>
</evidence>
<dbReference type="Pfam" id="PF00201">
    <property type="entry name" value="UDPGT"/>
    <property type="match status" value="1"/>
</dbReference>
<accession>A0A512MBY4</accession>
<evidence type="ECO:0000313" key="2">
    <source>
        <dbReference type="Proteomes" id="UP000321577"/>
    </source>
</evidence>
<organism evidence="1 2">
    <name type="scientific">Brevifollis gellanilyticus</name>
    <dbReference type="NCBI Taxonomy" id="748831"/>
    <lineage>
        <taxon>Bacteria</taxon>
        <taxon>Pseudomonadati</taxon>
        <taxon>Verrucomicrobiota</taxon>
        <taxon>Verrucomicrobiia</taxon>
        <taxon>Verrucomicrobiales</taxon>
        <taxon>Verrucomicrobiaceae</taxon>
    </lineage>
</organism>